<evidence type="ECO:0000313" key="4">
    <source>
        <dbReference type="EMBL" id="TFV98794.1"/>
    </source>
</evidence>
<proteinExistence type="predicted"/>
<evidence type="ECO:0000256" key="1">
    <source>
        <dbReference type="SAM" id="Coils"/>
    </source>
</evidence>
<organism evidence="4 5">
    <name type="scientific">Orlajensenia leifsoniae</name>
    <dbReference type="NCBI Taxonomy" id="2561933"/>
    <lineage>
        <taxon>Bacteria</taxon>
        <taxon>Bacillati</taxon>
        <taxon>Actinomycetota</taxon>
        <taxon>Actinomycetes</taxon>
        <taxon>Micrococcales</taxon>
        <taxon>Microbacteriaceae</taxon>
        <taxon>Orlajensenia</taxon>
    </lineage>
</organism>
<keyword evidence="3" id="KW-1133">Transmembrane helix</keyword>
<reference evidence="4 5" key="1">
    <citation type="journal article" date="2018" name="J. Microbiol.">
        <title>Leifsonia flava sp. nov., a novel actinobacterium isolated from the rhizosphere of Aquilegia viridiflora.</title>
        <authorList>
            <person name="Cai Y."/>
            <person name="Tao W.Z."/>
            <person name="Ma Y.J."/>
            <person name="Cheng J."/>
            <person name="Zhang M.Y."/>
            <person name="Zhang Y.X."/>
        </authorList>
    </citation>
    <scope>NUCLEOTIDE SEQUENCE [LARGE SCALE GENOMIC DNA]</scope>
    <source>
        <strain evidence="4 5">SYP-B2174</strain>
    </source>
</reference>
<gene>
    <name evidence="4" type="ORF">E4M00_04595</name>
</gene>
<dbReference type="AlphaFoldDB" id="A0A4Y9R295"/>
<sequence>MTLFSSDPREPYTSPYTSPYGSPFEAEPPRRPRRGRRIVVWLLVALAAVAAAWAFMNPVRLTDQIVVWTHQPQAAAVQFAQRAGMTDEARFTFYASVPAIEDRAAFNSSCNQQLEQGVTLGCYVPVGRAIHLFDITDERLDGMQVVTAAHEMLHAVWARMSFGEQSEISSLLEEEAARLADDPAFIDKLALYAGIDDAGRATELHSILGTEFTGLSPALEKHYARYFDDRDELVALHVTSEAVFSALQTQSEALVAELDTLRGDIEVDSQDYTEESDRLSADIDEFNARWDAPDAGTQEQFDVERAVLLDRQATLDALYDSITTRRAEFDEKAEKLEQMNVQVDALNAAIDSRIPPVGE</sequence>
<accession>A0A4Y9R295</accession>
<keyword evidence="3" id="KW-0472">Membrane</keyword>
<dbReference type="EMBL" id="SPQZ01000002">
    <property type="protein sequence ID" value="TFV98794.1"/>
    <property type="molecule type" value="Genomic_DNA"/>
</dbReference>
<dbReference type="Proteomes" id="UP000298127">
    <property type="component" value="Unassembled WGS sequence"/>
</dbReference>
<evidence type="ECO:0000313" key="5">
    <source>
        <dbReference type="Proteomes" id="UP000298127"/>
    </source>
</evidence>
<evidence type="ECO:0000256" key="3">
    <source>
        <dbReference type="SAM" id="Phobius"/>
    </source>
</evidence>
<keyword evidence="3" id="KW-0812">Transmembrane</keyword>
<keyword evidence="5" id="KW-1185">Reference proteome</keyword>
<comment type="caution">
    <text evidence="4">The sequence shown here is derived from an EMBL/GenBank/DDBJ whole genome shotgun (WGS) entry which is preliminary data.</text>
</comment>
<keyword evidence="1" id="KW-0175">Coiled coil</keyword>
<dbReference type="RefSeq" id="WP_135119328.1">
    <property type="nucleotide sequence ID" value="NZ_SPQZ01000002.1"/>
</dbReference>
<protein>
    <submittedName>
        <fullName evidence="4">Uncharacterized protein</fullName>
    </submittedName>
</protein>
<name>A0A4Y9R295_9MICO</name>
<feature type="region of interest" description="Disordered" evidence="2">
    <location>
        <begin position="1"/>
        <end position="30"/>
    </location>
</feature>
<feature type="coiled-coil region" evidence="1">
    <location>
        <begin position="319"/>
        <end position="349"/>
    </location>
</feature>
<feature type="transmembrane region" description="Helical" evidence="3">
    <location>
        <begin position="38"/>
        <end position="56"/>
    </location>
</feature>
<evidence type="ECO:0000256" key="2">
    <source>
        <dbReference type="SAM" id="MobiDB-lite"/>
    </source>
</evidence>